<evidence type="ECO:0008006" key="9">
    <source>
        <dbReference type="Google" id="ProtNLM"/>
    </source>
</evidence>
<keyword evidence="2" id="KW-0547">Nucleotide-binding</keyword>
<dbReference type="PANTHER" id="PTHR43290">
    <property type="entry name" value="MEVALONATE KINASE"/>
    <property type="match status" value="1"/>
</dbReference>
<evidence type="ECO:0000256" key="5">
    <source>
        <dbReference type="ARBA" id="ARBA00023098"/>
    </source>
</evidence>
<evidence type="ECO:0000259" key="7">
    <source>
        <dbReference type="Pfam" id="PF08544"/>
    </source>
</evidence>
<dbReference type="Pfam" id="PF08544">
    <property type="entry name" value="GHMP_kinases_C"/>
    <property type="match status" value="1"/>
</dbReference>
<evidence type="ECO:0000256" key="2">
    <source>
        <dbReference type="ARBA" id="ARBA00022741"/>
    </source>
</evidence>
<evidence type="ECO:0000256" key="1">
    <source>
        <dbReference type="ARBA" id="ARBA00022516"/>
    </source>
</evidence>
<accession>A0A977XMB7</accession>
<keyword evidence="5" id="KW-0443">Lipid metabolism</keyword>
<dbReference type="PANTHER" id="PTHR43290:SF1">
    <property type="entry name" value="GLUCURONOKINASE 1-RELATED"/>
    <property type="match status" value="1"/>
</dbReference>
<proteinExistence type="predicted"/>
<dbReference type="InterPro" id="IPR020568">
    <property type="entry name" value="Ribosomal_Su5_D2-typ_SF"/>
</dbReference>
<reference evidence="8" key="1">
    <citation type="journal article" date="2022" name="bioRxiv">
        <title>Energy transfer in ubiquitous rhodopsin pumps with xanthophyll antennas.</title>
        <authorList>
            <person name="Chazan A."/>
            <person name="Das I."/>
            <person name="Fujiwara T."/>
            <person name="Murakoshi S."/>
            <person name="Shihoya W."/>
            <person name="Rozenberg A."/>
            <person name="Molina-Marquez A."/>
            <person name="Larom S."/>
            <person name="Pushkarev A."/>
            <person name="Malakar P."/>
            <person name="Ruhman S."/>
            <person name="Hasegawa M."/>
            <person name="Tsukamoto Y."/>
            <person name="Ishizuka T."/>
            <person name="Konno M."/>
            <person name="Nagata T."/>
            <person name="Inoue K."/>
            <person name="Mizuno Y."/>
            <person name="Katayama K."/>
            <person name="Abe-Yoshizumi R."/>
            <person name="Kandori H."/>
            <person name="Leon R.M."/>
            <person name="Yoshizawa S."/>
            <person name="Sheves M."/>
            <person name="Nureki O."/>
            <person name="Beja O."/>
        </authorList>
    </citation>
    <scope>NUCLEOTIDE SEQUENCE</scope>
</reference>
<keyword evidence="1" id="KW-0444">Lipid biosynthesis</keyword>
<gene>
    <name evidence="8" type="ORF">tmp_000032</name>
</gene>
<feature type="domain" description="GHMP kinase C-terminal" evidence="7">
    <location>
        <begin position="259"/>
        <end position="331"/>
    </location>
</feature>
<keyword evidence="3" id="KW-0418">Kinase</keyword>
<evidence type="ECO:0000313" key="8">
    <source>
        <dbReference type="EMBL" id="UXP70952.1"/>
    </source>
</evidence>
<dbReference type="InterPro" id="IPR006205">
    <property type="entry name" value="Mev_gal_kin"/>
</dbReference>
<dbReference type="GO" id="GO:0004496">
    <property type="term" value="F:mevalonate kinase activity"/>
    <property type="evidence" value="ECO:0007669"/>
    <property type="project" value="InterPro"/>
</dbReference>
<dbReference type="InterPro" id="IPR006204">
    <property type="entry name" value="GHMP_kinase_N_dom"/>
</dbReference>
<dbReference type="InterPro" id="IPR013750">
    <property type="entry name" value="GHMP_kinase_C_dom"/>
</dbReference>
<dbReference type="SUPFAM" id="SSF55060">
    <property type="entry name" value="GHMP Kinase, C-terminal domain"/>
    <property type="match status" value="1"/>
</dbReference>
<sequence>MKHEKFVVSAPTRCDLAGGTLDLWPLYCLFGRSRTINVAIDIRAICEFDCQPNTQQVVEIENSQGVNFSFAPNQKGLLPEKAPKELKFPTAIVCRFFAQQPVEKGFKLKIKIETQAPVGSGLGGSSTLCVALVRGLSHLNGKYEEADWRWKMLNWVRDAEAEYLKTPTGTQDYLAAIFGSLSCFNYQVGEITHESYLPSVVEELNSRLLVLFSGEMHHSGLSNWEVFKKAMEGDTNVLSGLKSLHEVAETLHQELLLKSVDWKKIGSLLTKEWNIRKTTLGVNTQRLDQIIKFLETQSVFGVKVCGAAQGGSLLALVDPQRKQQISEACSAQSIRVLPAQISSFGVRIN</sequence>
<dbReference type="InterPro" id="IPR001174">
    <property type="entry name" value="HddA/FKP"/>
</dbReference>
<feature type="domain" description="GHMP kinase N-terminal" evidence="6">
    <location>
        <begin position="101"/>
        <end position="179"/>
    </location>
</feature>
<keyword evidence="3" id="KW-0808">Transferase</keyword>
<dbReference type="EMBL" id="OP056329">
    <property type="protein sequence ID" value="UXP70952.1"/>
    <property type="molecule type" value="Genomic_DNA"/>
</dbReference>
<dbReference type="Pfam" id="PF00288">
    <property type="entry name" value="GHMP_kinases_N"/>
    <property type="match status" value="1"/>
</dbReference>
<evidence type="ECO:0000259" key="6">
    <source>
        <dbReference type="Pfam" id="PF00288"/>
    </source>
</evidence>
<keyword evidence="4" id="KW-0067">ATP-binding</keyword>
<dbReference type="Gene3D" id="3.30.230.120">
    <property type="match status" value="1"/>
</dbReference>
<dbReference type="InterPro" id="IPR036554">
    <property type="entry name" value="GHMP_kinase_C_sf"/>
</dbReference>
<organism evidence="8">
    <name type="scientific">uncultured Bdellovibrionales bacterium</name>
    <dbReference type="NCBI Taxonomy" id="395355"/>
    <lineage>
        <taxon>Bacteria</taxon>
        <taxon>Pseudomonadati</taxon>
        <taxon>Bdellovibrionota</taxon>
        <taxon>Bdellovibrionia</taxon>
        <taxon>Bdellovibrionales</taxon>
        <taxon>environmental samples</taxon>
    </lineage>
</organism>
<dbReference type="SUPFAM" id="SSF54211">
    <property type="entry name" value="Ribosomal protein S5 domain 2-like"/>
    <property type="match status" value="1"/>
</dbReference>
<dbReference type="PRINTS" id="PR00960">
    <property type="entry name" value="LMBPPROTEIN"/>
</dbReference>
<dbReference type="GO" id="GO:0019287">
    <property type="term" value="P:isopentenyl diphosphate biosynthetic process, mevalonate pathway"/>
    <property type="evidence" value="ECO:0007669"/>
    <property type="project" value="TreeGrafter"/>
</dbReference>
<evidence type="ECO:0000256" key="3">
    <source>
        <dbReference type="ARBA" id="ARBA00022777"/>
    </source>
</evidence>
<name>A0A977XMB7_9BACT</name>
<evidence type="ECO:0000256" key="4">
    <source>
        <dbReference type="ARBA" id="ARBA00022840"/>
    </source>
</evidence>
<protein>
    <recommendedName>
        <fullName evidence="9">GHMP kinase N-terminal domain-containing protein</fullName>
    </recommendedName>
</protein>
<dbReference type="GO" id="GO:0005829">
    <property type="term" value="C:cytosol"/>
    <property type="evidence" value="ECO:0007669"/>
    <property type="project" value="TreeGrafter"/>
</dbReference>
<dbReference type="AlphaFoldDB" id="A0A977XMB7"/>
<dbReference type="GO" id="GO:0005524">
    <property type="term" value="F:ATP binding"/>
    <property type="evidence" value="ECO:0007669"/>
    <property type="project" value="UniProtKB-KW"/>
</dbReference>